<keyword evidence="15" id="KW-1185">Reference proteome</keyword>
<protein>
    <recommendedName>
        <fullName evidence="3 12">Ribokinase</fullName>
        <shortName evidence="12">RK</shortName>
        <ecNumber evidence="2 12">2.7.1.15</ecNumber>
    </recommendedName>
</protein>
<dbReference type="Proteomes" id="UP000319263">
    <property type="component" value="Chromosome"/>
</dbReference>
<keyword evidence="10 12" id="KW-0630">Potassium</keyword>
<feature type="binding site" evidence="12">
    <location>
        <begin position="220"/>
        <end position="225"/>
    </location>
    <ligand>
        <name>ATP</name>
        <dbReference type="ChEBI" id="CHEBI:30616"/>
    </ligand>
</feature>
<dbReference type="GO" id="GO:0005524">
    <property type="term" value="F:ATP binding"/>
    <property type="evidence" value="ECO:0007669"/>
    <property type="project" value="UniProtKB-UniRule"/>
</dbReference>
<dbReference type="CDD" id="cd01174">
    <property type="entry name" value="ribokinase"/>
    <property type="match status" value="1"/>
</dbReference>
<sequence>MTSNVIVVGSANQDYVIDSTGLPEPGETRLANGMKKLTGGKGANQAVAAARLGAAVHFVGAIGDDDDGRRMITALRDEGIDTEAVEVTDEPTGLALVNVLPGGENAITVVPGANFTVTADRAAEEVRRLAASGGVLVVQAEIPVNTIGAAVAAADEAGLRPVINLAPYTQLPDEVLALADPLVVNEVEAADMIGRIIRDIPEVLEAAAELVGRARSVVITLGGAGACWATADDSGHVAPPPVDEVVDTTGAGDAFVGGLARQLAESADLAAAVRYGVAVGTFAVTRAGAQPSYPTPEELEGALSA</sequence>
<dbReference type="PRINTS" id="PR00990">
    <property type="entry name" value="RIBOKINASE"/>
</dbReference>
<feature type="binding site" evidence="12">
    <location>
        <position position="249"/>
    </location>
    <ligand>
        <name>K(+)</name>
        <dbReference type="ChEBI" id="CHEBI:29103"/>
    </ligand>
</feature>
<comment type="caution">
    <text evidence="12">Lacks conserved residue(s) required for the propagation of feature annotation.</text>
</comment>
<dbReference type="Gene3D" id="3.40.1190.20">
    <property type="match status" value="1"/>
</dbReference>
<keyword evidence="7 12" id="KW-0418">Kinase</keyword>
<dbReference type="GO" id="GO:0005829">
    <property type="term" value="C:cytosol"/>
    <property type="evidence" value="ECO:0007669"/>
    <property type="project" value="TreeGrafter"/>
</dbReference>
<evidence type="ECO:0000313" key="14">
    <source>
        <dbReference type="EMBL" id="QDP97840.1"/>
    </source>
</evidence>
<feature type="binding site" evidence="12">
    <location>
        <position position="286"/>
    </location>
    <ligand>
        <name>K(+)</name>
        <dbReference type="ChEBI" id="CHEBI:29103"/>
    </ligand>
</feature>
<feature type="binding site" evidence="12">
    <location>
        <begin position="252"/>
        <end position="253"/>
    </location>
    <ligand>
        <name>ATP</name>
        <dbReference type="ChEBI" id="CHEBI:30616"/>
    </ligand>
</feature>
<comment type="similarity">
    <text evidence="12">Belongs to the carbohydrate kinase PfkB family. Ribokinase subfamily.</text>
</comment>
<evidence type="ECO:0000256" key="3">
    <source>
        <dbReference type="ARBA" id="ARBA00016943"/>
    </source>
</evidence>
<evidence type="ECO:0000256" key="12">
    <source>
        <dbReference type="HAMAP-Rule" id="MF_01987"/>
    </source>
</evidence>
<dbReference type="PROSITE" id="PS00584">
    <property type="entry name" value="PFKB_KINASES_2"/>
    <property type="match status" value="1"/>
</dbReference>
<dbReference type="InterPro" id="IPR029056">
    <property type="entry name" value="Ribokinase-like"/>
</dbReference>
<comment type="catalytic activity">
    <reaction evidence="12">
        <text>D-ribose + ATP = D-ribose 5-phosphate + ADP + H(+)</text>
        <dbReference type="Rhea" id="RHEA:13697"/>
        <dbReference type="ChEBI" id="CHEBI:15378"/>
        <dbReference type="ChEBI" id="CHEBI:30616"/>
        <dbReference type="ChEBI" id="CHEBI:47013"/>
        <dbReference type="ChEBI" id="CHEBI:78346"/>
        <dbReference type="ChEBI" id="CHEBI:456216"/>
        <dbReference type="EC" id="2.7.1.15"/>
    </reaction>
</comment>
<evidence type="ECO:0000256" key="11">
    <source>
        <dbReference type="ARBA" id="ARBA00023277"/>
    </source>
</evidence>
<dbReference type="UniPathway" id="UPA00916">
    <property type="reaction ID" value="UER00889"/>
</dbReference>
<evidence type="ECO:0000256" key="10">
    <source>
        <dbReference type="ARBA" id="ARBA00022958"/>
    </source>
</evidence>
<keyword evidence="5 12" id="KW-0479">Metal-binding</keyword>
<evidence type="ECO:0000259" key="13">
    <source>
        <dbReference type="Pfam" id="PF00294"/>
    </source>
</evidence>
<reference evidence="14 15" key="1">
    <citation type="submission" date="2019-07" db="EMBL/GenBank/DDBJ databases">
        <title>Microlunatus dokdonensis sp. nov. isolated from the rhizospheric soil of the wild plant Elymus tsukushiensis.</title>
        <authorList>
            <person name="Ghim S.-Y."/>
            <person name="Hwang Y.-J."/>
            <person name="Son J.-S."/>
            <person name="Shin J.-H."/>
        </authorList>
    </citation>
    <scope>NUCLEOTIDE SEQUENCE [LARGE SCALE GENOMIC DNA]</scope>
    <source>
        <strain evidence="14 15">KUDC0627</strain>
    </source>
</reference>
<gene>
    <name evidence="12" type="primary">rbsK</name>
    <name evidence="14" type="ORF">FOE78_19735</name>
</gene>
<evidence type="ECO:0000256" key="2">
    <source>
        <dbReference type="ARBA" id="ARBA00012035"/>
    </source>
</evidence>
<proteinExistence type="inferred from homology"/>
<comment type="function">
    <text evidence="12">Catalyzes the phosphorylation of ribose at O-5 in a reaction requiring ATP and magnesium. The resulting D-ribose-5-phosphate can then be used either for sythesis of nucleotides, histidine, and tryptophan, or as a component of the pentose phosphate pathway.</text>
</comment>
<dbReference type="InterPro" id="IPR011611">
    <property type="entry name" value="PfkB_dom"/>
</dbReference>
<feature type="binding site" evidence="12">
    <location>
        <begin position="12"/>
        <end position="14"/>
    </location>
    <ligand>
        <name>substrate</name>
    </ligand>
</feature>
<evidence type="ECO:0000256" key="7">
    <source>
        <dbReference type="ARBA" id="ARBA00022777"/>
    </source>
</evidence>
<feature type="domain" description="Carbohydrate kinase PfkB" evidence="13">
    <location>
        <begin position="4"/>
        <end position="295"/>
    </location>
</feature>
<dbReference type="KEGG" id="mik:FOE78_19735"/>
<feature type="active site" description="Proton acceptor" evidence="12">
    <location>
        <position position="253"/>
    </location>
</feature>
<comment type="cofactor">
    <cofactor evidence="12">
        <name>Mg(2+)</name>
        <dbReference type="ChEBI" id="CHEBI:18420"/>
    </cofactor>
    <text evidence="12">Requires a divalent cation, most likely magnesium in vivo, as an electrophilic catalyst to aid phosphoryl group transfer. It is the chelate of the metal and the nucleotide that is the actual substrate.</text>
</comment>
<dbReference type="GO" id="GO:0046872">
    <property type="term" value="F:metal ion binding"/>
    <property type="evidence" value="ECO:0007669"/>
    <property type="project" value="UniProtKB-KW"/>
</dbReference>
<feature type="binding site" evidence="12">
    <location>
        <position position="253"/>
    </location>
    <ligand>
        <name>substrate</name>
    </ligand>
</feature>
<evidence type="ECO:0000256" key="4">
    <source>
        <dbReference type="ARBA" id="ARBA00022679"/>
    </source>
</evidence>
<comment type="subcellular location">
    <subcellularLocation>
        <location evidence="12">Cytoplasm</location>
    </subcellularLocation>
</comment>
<dbReference type="RefSeq" id="WP_143987794.1">
    <property type="nucleotide sequence ID" value="NZ_CP041692.1"/>
</dbReference>
<keyword evidence="11 12" id="KW-0119">Carbohydrate metabolism</keyword>
<evidence type="ECO:0000256" key="9">
    <source>
        <dbReference type="ARBA" id="ARBA00022842"/>
    </source>
</evidence>
<dbReference type="PANTHER" id="PTHR10584:SF166">
    <property type="entry name" value="RIBOKINASE"/>
    <property type="match status" value="1"/>
</dbReference>
<dbReference type="OrthoDB" id="9775849at2"/>
<dbReference type="InterPro" id="IPR011877">
    <property type="entry name" value="Ribokinase"/>
</dbReference>
<feature type="binding site" evidence="12">
    <location>
        <position position="288"/>
    </location>
    <ligand>
        <name>K(+)</name>
        <dbReference type="ChEBI" id="CHEBI:29103"/>
    </ligand>
</feature>
<dbReference type="EMBL" id="CP041692">
    <property type="protein sequence ID" value="QDP97840.1"/>
    <property type="molecule type" value="Genomic_DNA"/>
</dbReference>
<evidence type="ECO:0000313" key="15">
    <source>
        <dbReference type="Proteomes" id="UP000319263"/>
    </source>
</evidence>
<keyword evidence="12" id="KW-0963">Cytoplasm</keyword>
<evidence type="ECO:0000256" key="6">
    <source>
        <dbReference type="ARBA" id="ARBA00022741"/>
    </source>
</evidence>
<keyword evidence="4 12" id="KW-0808">Transferase</keyword>
<name>A0A516Q340_9ACTN</name>
<evidence type="ECO:0000256" key="1">
    <source>
        <dbReference type="ARBA" id="ARBA00005380"/>
    </source>
</evidence>
<comment type="similarity">
    <text evidence="1">Belongs to the carbohydrate kinase pfkB family.</text>
</comment>
<organism evidence="14 15">
    <name type="scientific">Microlunatus elymi</name>
    <dbReference type="NCBI Taxonomy" id="2596828"/>
    <lineage>
        <taxon>Bacteria</taxon>
        <taxon>Bacillati</taxon>
        <taxon>Actinomycetota</taxon>
        <taxon>Actinomycetes</taxon>
        <taxon>Propionibacteriales</taxon>
        <taxon>Propionibacteriaceae</taxon>
        <taxon>Microlunatus</taxon>
    </lineage>
</organism>
<feature type="binding site" evidence="12">
    <location>
        <begin position="40"/>
        <end position="44"/>
    </location>
    <ligand>
        <name>substrate</name>
    </ligand>
</feature>
<keyword evidence="8 12" id="KW-0067">ATP-binding</keyword>
<evidence type="ECO:0000256" key="8">
    <source>
        <dbReference type="ARBA" id="ARBA00022840"/>
    </source>
</evidence>
<dbReference type="InterPro" id="IPR002173">
    <property type="entry name" value="Carboh/pur_kinase_PfkB_CS"/>
</dbReference>
<dbReference type="SUPFAM" id="SSF53613">
    <property type="entry name" value="Ribokinase-like"/>
    <property type="match status" value="1"/>
</dbReference>
<dbReference type="Pfam" id="PF00294">
    <property type="entry name" value="PfkB"/>
    <property type="match status" value="1"/>
</dbReference>
<feature type="binding site" evidence="12">
    <location>
        <position position="141"/>
    </location>
    <ligand>
        <name>substrate</name>
    </ligand>
</feature>
<dbReference type="AlphaFoldDB" id="A0A516Q340"/>
<dbReference type="PANTHER" id="PTHR10584">
    <property type="entry name" value="SUGAR KINASE"/>
    <property type="match status" value="1"/>
</dbReference>
<comment type="activity regulation">
    <text evidence="12">Activated by a monovalent cation that binds near, but not in, the active site. The most likely occupant of the site in vivo is potassium. Ion binding induces a conformational change that may alter substrate affinity.</text>
</comment>
<feature type="binding site" evidence="12">
    <location>
        <position position="185"/>
    </location>
    <ligand>
        <name>ATP</name>
        <dbReference type="ChEBI" id="CHEBI:30616"/>
    </ligand>
</feature>
<dbReference type="EC" id="2.7.1.15" evidence="2 12"/>
<dbReference type="GO" id="GO:0004747">
    <property type="term" value="F:ribokinase activity"/>
    <property type="evidence" value="ECO:0007669"/>
    <property type="project" value="UniProtKB-UniRule"/>
</dbReference>
<feature type="binding site" evidence="12">
    <location>
        <position position="283"/>
    </location>
    <ligand>
        <name>K(+)</name>
        <dbReference type="ChEBI" id="CHEBI:29103"/>
    </ligand>
</feature>
<feature type="binding site" evidence="12">
    <location>
        <position position="292"/>
    </location>
    <ligand>
        <name>K(+)</name>
        <dbReference type="ChEBI" id="CHEBI:29103"/>
    </ligand>
</feature>
<keyword evidence="6 12" id="KW-0547">Nucleotide-binding</keyword>
<feature type="binding site" evidence="12">
    <location>
        <position position="247"/>
    </location>
    <ligand>
        <name>K(+)</name>
        <dbReference type="ChEBI" id="CHEBI:29103"/>
    </ligand>
</feature>
<evidence type="ECO:0000256" key="5">
    <source>
        <dbReference type="ARBA" id="ARBA00022723"/>
    </source>
</evidence>
<accession>A0A516Q340</accession>
<comment type="pathway">
    <text evidence="12">Carbohydrate metabolism; D-ribose degradation; D-ribose 5-phosphate from beta-D-ribopyranose: step 2/2.</text>
</comment>
<dbReference type="InterPro" id="IPR002139">
    <property type="entry name" value="Ribo/fructo_kinase"/>
</dbReference>
<dbReference type="HAMAP" id="MF_01987">
    <property type="entry name" value="Ribokinase"/>
    <property type="match status" value="1"/>
</dbReference>
<comment type="subunit">
    <text evidence="12">Homodimer.</text>
</comment>
<keyword evidence="9 12" id="KW-0460">Magnesium</keyword>
<dbReference type="GO" id="GO:0019303">
    <property type="term" value="P:D-ribose catabolic process"/>
    <property type="evidence" value="ECO:0007669"/>
    <property type="project" value="UniProtKB-UniRule"/>
</dbReference>